<feature type="region of interest" description="Disordered" evidence="1">
    <location>
        <begin position="508"/>
        <end position="530"/>
    </location>
</feature>
<feature type="transmembrane region" description="Helical" evidence="2">
    <location>
        <begin position="47"/>
        <end position="70"/>
    </location>
</feature>
<protein>
    <submittedName>
        <fullName evidence="3">Uncharacterized protein</fullName>
    </submittedName>
</protein>
<feature type="transmembrane region" description="Helical" evidence="2">
    <location>
        <begin position="195"/>
        <end position="222"/>
    </location>
</feature>
<feature type="transmembrane region" description="Helical" evidence="2">
    <location>
        <begin position="163"/>
        <end position="183"/>
    </location>
</feature>
<evidence type="ECO:0000256" key="2">
    <source>
        <dbReference type="SAM" id="Phobius"/>
    </source>
</evidence>
<name>A0A0N1JWR4_9ACTN</name>
<feature type="transmembrane region" description="Helical" evidence="2">
    <location>
        <begin position="130"/>
        <end position="157"/>
    </location>
</feature>
<keyword evidence="2" id="KW-0812">Transmembrane</keyword>
<dbReference type="Pfam" id="PF19590">
    <property type="entry name" value="TrbL_3"/>
    <property type="match status" value="1"/>
</dbReference>
<feature type="compositionally biased region" description="Low complexity" evidence="1">
    <location>
        <begin position="385"/>
        <end position="404"/>
    </location>
</feature>
<comment type="caution">
    <text evidence="3">The sequence shown here is derived from an EMBL/GenBank/DDBJ whole genome shotgun (WGS) entry which is preliminary data.</text>
</comment>
<accession>A0A0N1JWR4</accession>
<reference evidence="4" key="1">
    <citation type="submission" date="2015-07" db="EMBL/GenBank/DDBJ databases">
        <authorList>
            <person name="Ju K.-S."/>
            <person name="Doroghazi J.R."/>
            <person name="Metcalf W.W."/>
        </authorList>
    </citation>
    <scope>NUCLEOTIDE SEQUENCE [LARGE SCALE GENOMIC DNA]</scope>
    <source>
        <strain evidence="4">NRRL ISP-5002</strain>
    </source>
</reference>
<organism evidence="3 4">
    <name type="scientific">Streptomyces chattanoogensis</name>
    <dbReference type="NCBI Taxonomy" id="66876"/>
    <lineage>
        <taxon>Bacteria</taxon>
        <taxon>Bacillati</taxon>
        <taxon>Actinomycetota</taxon>
        <taxon>Actinomycetes</taxon>
        <taxon>Kitasatosporales</taxon>
        <taxon>Streptomycetaceae</taxon>
        <taxon>Streptomyces</taxon>
    </lineage>
</organism>
<sequence length="530" mass="55991">MIVDAITSFLGTLIEQVMKPVREFLADTLLATPNVTKHADVKRLWTVMLEITCGIYVLFVTAGGVTVMGYETVQTRYAVKHILPRLLLGIVAAATSLTVMGKAIGLANALAHAIMATDMADAGQGMVERVLPFALFGAAGLKLYLLLLAIMMIALVLAVLIGFMVRVAVLALLAVCAPLALACHAHPVTDPVARLWWRALGGCLVIQVAQSVTFVLAIKLFFAPGATTLGIPKSDQLGTMLAGSGLFWVLFKIPGWTLQVILRGTPIHQPQAPVSVRMLRHLAMYRLMDHYLPGMSLLRRRPGGPGGGGAAGLGRGSGGPRGGGGPGRGGGGGSRPLGPGPAEGRDVRGRGLLTRGRAAPSHPSPQPAGHQPTATAPSASGTRQASTVAHVPPAPAATVRAGTPSGPPVGQTPRRPGPSTIPVARAPKKTHAVIHPSHARRVRPRALPVPTELTPARSRRPTQTWLPIHTERRLAQPTMLRARPTAPSASQPAGRMPLARQLALRIPSDRVRLRPPRPMQLRLPLEPPRR</sequence>
<gene>
    <name evidence="3" type="ORF">ADL29_25035</name>
</gene>
<keyword evidence="4" id="KW-1185">Reference proteome</keyword>
<dbReference type="RefSeq" id="WP_053925837.1">
    <property type="nucleotide sequence ID" value="NZ_LGKG01000149.1"/>
</dbReference>
<dbReference type="AlphaFoldDB" id="A0A0N1JWR4"/>
<keyword evidence="2" id="KW-0472">Membrane</keyword>
<dbReference type="InterPro" id="IPR045782">
    <property type="entry name" value="TrbL_3"/>
</dbReference>
<feature type="compositionally biased region" description="Polar residues" evidence="1">
    <location>
        <begin position="372"/>
        <end position="384"/>
    </location>
</feature>
<dbReference type="PATRIC" id="fig|66876.3.peg.5486"/>
<dbReference type="EMBL" id="LGKG01000149">
    <property type="protein sequence ID" value="KPC61335.1"/>
    <property type="molecule type" value="Genomic_DNA"/>
</dbReference>
<feature type="transmembrane region" description="Helical" evidence="2">
    <location>
        <begin position="82"/>
        <end position="110"/>
    </location>
</feature>
<dbReference type="Proteomes" id="UP000037982">
    <property type="component" value="Unassembled WGS sequence"/>
</dbReference>
<proteinExistence type="predicted"/>
<evidence type="ECO:0000313" key="4">
    <source>
        <dbReference type="Proteomes" id="UP000037982"/>
    </source>
</evidence>
<evidence type="ECO:0000256" key="1">
    <source>
        <dbReference type="SAM" id="MobiDB-lite"/>
    </source>
</evidence>
<keyword evidence="2" id="KW-1133">Transmembrane helix</keyword>
<feature type="compositionally biased region" description="Gly residues" evidence="1">
    <location>
        <begin position="303"/>
        <end position="335"/>
    </location>
</feature>
<evidence type="ECO:0000313" key="3">
    <source>
        <dbReference type="EMBL" id="KPC61335.1"/>
    </source>
</evidence>
<feature type="region of interest" description="Disordered" evidence="1">
    <location>
        <begin position="299"/>
        <end position="423"/>
    </location>
</feature>